<comment type="subunit">
    <text evidence="6">Homodimer.</text>
</comment>
<dbReference type="CDD" id="cd01486">
    <property type="entry name" value="Apg7"/>
    <property type="match status" value="1"/>
</dbReference>
<dbReference type="InterPro" id="IPR032197">
    <property type="entry name" value="Atg7_N"/>
</dbReference>
<evidence type="ECO:0000313" key="9">
    <source>
        <dbReference type="EMBL" id="KAK7203091.1"/>
    </source>
</evidence>
<dbReference type="Proteomes" id="UP001498771">
    <property type="component" value="Unassembled WGS sequence"/>
</dbReference>
<dbReference type="Gene3D" id="3.40.140.70">
    <property type="entry name" value="Ubiquitin-like modifier-activating enzyme ATG7 N-terminal domain"/>
    <property type="match status" value="1"/>
</dbReference>
<evidence type="ECO:0000256" key="5">
    <source>
        <dbReference type="ARBA" id="ARBA00023006"/>
    </source>
</evidence>
<dbReference type="Gene3D" id="3.40.50.720">
    <property type="entry name" value="NAD(P)-binding Rossmann-like Domain"/>
    <property type="match status" value="1"/>
</dbReference>
<comment type="similarity">
    <text evidence="1 6">Belongs to the ATG7 family.</text>
</comment>
<dbReference type="RefSeq" id="XP_064766124.1">
    <property type="nucleotide sequence ID" value="XM_064913501.1"/>
</dbReference>
<dbReference type="PANTHER" id="PTHR10953:SF3">
    <property type="entry name" value="UBIQUITIN-LIKE MODIFIER-ACTIVATING ENZYME ATG7"/>
    <property type="match status" value="1"/>
</dbReference>
<dbReference type="InterPro" id="IPR000594">
    <property type="entry name" value="ThiF_NAD_FAD-bd"/>
</dbReference>
<evidence type="ECO:0000256" key="2">
    <source>
        <dbReference type="ARBA" id="ARBA00017647"/>
    </source>
</evidence>
<evidence type="ECO:0000256" key="1">
    <source>
        <dbReference type="ARBA" id="ARBA00010931"/>
    </source>
</evidence>
<name>A0ABR1EZR5_9ASCO</name>
<dbReference type="EMBL" id="JBBJBU010000013">
    <property type="protein sequence ID" value="KAK7203091.1"/>
    <property type="molecule type" value="Genomic_DNA"/>
</dbReference>
<dbReference type="InterPro" id="IPR042523">
    <property type="entry name" value="Atg7_N_2"/>
</dbReference>
<evidence type="ECO:0000259" key="8">
    <source>
        <dbReference type="Pfam" id="PF16420"/>
    </source>
</evidence>
<dbReference type="SUPFAM" id="SSF69572">
    <property type="entry name" value="Activating enzymes of the ubiquitin-like proteins"/>
    <property type="match status" value="1"/>
</dbReference>
<evidence type="ECO:0000256" key="4">
    <source>
        <dbReference type="ARBA" id="ARBA00022927"/>
    </source>
</evidence>
<gene>
    <name evidence="9" type="ORF">BZA70DRAFT_283857</name>
</gene>
<dbReference type="InterPro" id="IPR045886">
    <property type="entry name" value="ThiF/MoeB/HesA"/>
</dbReference>
<dbReference type="InterPro" id="IPR006285">
    <property type="entry name" value="Atg7"/>
</dbReference>
<comment type="subcellular location">
    <subcellularLocation>
        <location evidence="6">Cytoplasm</location>
    </subcellularLocation>
    <subcellularLocation>
        <location evidence="6">Preautophagosomal structure</location>
    </subcellularLocation>
</comment>
<dbReference type="PANTHER" id="PTHR10953">
    <property type="entry name" value="UBIQUITIN-ACTIVATING ENZYME E1"/>
    <property type="match status" value="1"/>
</dbReference>
<reference evidence="9 10" key="1">
    <citation type="submission" date="2024-03" db="EMBL/GenBank/DDBJ databases">
        <title>Genome-scale model development and genomic sequencing of the oleaginous clade Lipomyces.</title>
        <authorList>
            <consortium name="Lawrence Berkeley National Laboratory"/>
            <person name="Czajka J.J."/>
            <person name="Han Y."/>
            <person name="Kim J."/>
            <person name="Mondo S.J."/>
            <person name="Hofstad B.A."/>
            <person name="Robles A."/>
            <person name="Haridas S."/>
            <person name="Riley R."/>
            <person name="LaButti K."/>
            <person name="Pangilinan J."/>
            <person name="Andreopoulos W."/>
            <person name="Lipzen A."/>
            <person name="Yan J."/>
            <person name="Wang M."/>
            <person name="Ng V."/>
            <person name="Grigoriev I.V."/>
            <person name="Spatafora J.W."/>
            <person name="Magnuson J.K."/>
            <person name="Baker S.E."/>
            <person name="Pomraning K.R."/>
        </authorList>
    </citation>
    <scope>NUCLEOTIDE SEQUENCE [LARGE SCALE GENOMIC DNA]</scope>
    <source>
        <strain evidence="9 10">Phaff 52-87</strain>
    </source>
</reference>
<keyword evidence="5 6" id="KW-0072">Autophagy</keyword>
<evidence type="ECO:0000313" key="10">
    <source>
        <dbReference type="Proteomes" id="UP001498771"/>
    </source>
</evidence>
<dbReference type="GeneID" id="90039013"/>
<dbReference type="InterPro" id="IPR035985">
    <property type="entry name" value="Ubiquitin-activating_enz"/>
</dbReference>
<feature type="domain" description="Ubiquitin-like modifier-activating enzyme Atg7 N-terminal" evidence="8">
    <location>
        <begin position="8"/>
        <end position="308"/>
    </location>
</feature>
<keyword evidence="3 6" id="KW-0813">Transport</keyword>
<keyword evidence="6" id="KW-0833">Ubl conjugation pathway</keyword>
<proteinExistence type="inferred from homology"/>
<dbReference type="Pfam" id="PF16420">
    <property type="entry name" value="ATG7_N"/>
    <property type="match status" value="1"/>
</dbReference>
<keyword evidence="4 6" id="KW-0653">Protein transport</keyword>
<dbReference type="Pfam" id="PF00899">
    <property type="entry name" value="ThiF"/>
    <property type="match status" value="1"/>
</dbReference>
<keyword evidence="6" id="KW-0963">Cytoplasm</keyword>
<dbReference type="Gene3D" id="3.40.140.100">
    <property type="entry name" value="Ubiquitin-like modifier-activating enzyme ATG7 C-terminal domain"/>
    <property type="match status" value="1"/>
</dbReference>
<organism evidence="9 10">
    <name type="scientific">Myxozyma melibiosi</name>
    <dbReference type="NCBI Taxonomy" id="54550"/>
    <lineage>
        <taxon>Eukaryota</taxon>
        <taxon>Fungi</taxon>
        <taxon>Dikarya</taxon>
        <taxon>Ascomycota</taxon>
        <taxon>Saccharomycotina</taxon>
        <taxon>Lipomycetes</taxon>
        <taxon>Lipomycetales</taxon>
        <taxon>Lipomycetaceae</taxon>
        <taxon>Myxozyma</taxon>
    </lineage>
</organism>
<feature type="domain" description="THIF-type NAD/FAD binding fold" evidence="7">
    <location>
        <begin position="324"/>
        <end position="552"/>
    </location>
</feature>
<comment type="function">
    <text evidence="6">E1-like activating enzyme involved in the 2 ubiquitin-like systems required for cytoplasm to vacuole transport (Cvt) and autophagy. Activates ATG12 for its conjugation with ATG5 and ATG8 for its conjugation with phosphatidylethanolamine. Both systems are needed for the ATG8 association to Cvt vesicles and autophagosomes membranes. Autophagy is essential for maintenance of amino acid levels and protein synthesis under nitrogen starvation. Required for selective autophagic degradation of the nucleus (nucleophagy) as well as for mitophagy which contributes to regulate mitochondrial quantity and quality by eliminating the mitochondria to a basal level to fulfill cellular energy requirements and preventing excess ROS production.</text>
</comment>
<accession>A0ABR1EZR5</accession>
<protein>
    <recommendedName>
        <fullName evidence="2 6">Ubiquitin-like modifier-activating enzyme ATG7</fullName>
    </recommendedName>
    <alternativeName>
        <fullName evidence="6">Autophagy-related protein 7</fullName>
    </alternativeName>
</protein>
<dbReference type="NCBIfam" id="TIGR01381">
    <property type="entry name" value="E1_like_apg7"/>
    <property type="match status" value="1"/>
</dbReference>
<evidence type="ECO:0000256" key="3">
    <source>
        <dbReference type="ARBA" id="ARBA00022448"/>
    </source>
</evidence>
<evidence type="ECO:0000256" key="6">
    <source>
        <dbReference type="RuleBase" id="RU366022"/>
    </source>
</evidence>
<evidence type="ECO:0000259" key="7">
    <source>
        <dbReference type="Pfam" id="PF00899"/>
    </source>
</evidence>
<keyword evidence="10" id="KW-1185">Reference proteome</keyword>
<sequence>MQSSEKVLQFAPFRSFVDSSFFQVLSDKKLTDFKLDTSERPISALYSIPVSSAANSSGIITLSGSGFDSVTPGPNECLAPGLIRNLNTSEEFKSLDKSVLIQEQGEKLWSSILNGEVAANPSLLSSFYLLCFSDLKKYKFYYWFAFPALHSDWSFADDESTPITSAFVKTLDSWRSSVPDPQNGFFLIKEGVPDSGPTFGTLGEWEDFFGGYTTDDEITVGFADPSSFPQSPGWPLRNFLTYIASKGCKRVKVFCYRDLPSLSSQTRSIWMSFEYRGEFNKAETPRVSGWERSVQNKLVPKSADLSSLLNPLRLADQAVDLNLQLMRWRIAPTLDIDKVKNSKCLLLGAGTLGSYVARSLMGWGVRKISFVDNSTVSYSNPVRQALYTFEDSQNNAPKASTAASALQQIYPGVDSSGYNLSVPMAGHPITNEEKQNAEYTKLVELISSHDAVFLLMDSREARWLPSVIGAALGKIVINAALGFDSYVVMRHGVPSSTNRLGCYFCNDIFAPSDSLTDRTLDQMCTVTRPGIALIAAGLATELFVSIVQHPLGPAAPTSQSTETNDATAVPADDDFDHPLGEIPHQIRGFLRRFQQMNIMGVNYEHCSACSEPIVNLWKSEGWEFVKKALNVRGYVDEVSGLAEVRKRADELVNDDDWGIDDDSEEDM</sequence>
<dbReference type="InterPro" id="IPR042522">
    <property type="entry name" value="Atg7_N_1"/>
</dbReference>
<comment type="caution">
    <text evidence="9">The sequence shown here is derived from an EMBL/GenBank/DDBJ whole genome shotgun (WGS) entry which is preliminary data.</text>
</comment>